<organism evidence="4 5">
    <name type="scientific">Photobacterium damselae</name>
    <dbReference type="NCBI Taxonomy" id="38293"/>
    <lineage>
        <taxon>Bacteria</taxon>
        <taxon>Pseudomonadati</taxon>
        <taxon>Pseudomonadota</taxon>
        <taxon>Gammaproteobacteria</taxon>
        <taxon>Vibrionales</taxon>
        <taxon>Vibrionaceae</taxon>
        <taxon>Photobacterium</taxon>
    </lineage>
</organism>
<feature type="compositionally biased region" description="Polar residues" evidence="1">
    <location>
        <begin position="836"/>
        <end position="850"/>
    </location>
</feature>
<dbReference type="RefSeq" id="WP_005307269.1">
    <property type="nucleotide sequence ID" value="NZ_UATL01000008.1"/>
</dbReference>
<evidence type="ECO:0000313" key="4">
    <source>
        <dbReference type="EMBL" id="SPY46073.1"/>
    </source>
</evidence>
<feature type="compositionally biased region" description="Polar residues" evidence="1">
    <location>
        <begin position="816"/>
        <end position="828"/>
    </location>
</feature>
<keyword evidence="2" id="KW-0812">Transmembrane</keyword>
<feature type="compositionally biased region" description="Polar residues" evidence="1">
    <location>
        <begin position="659"/>
        <end position="672"/>
    </location>
</feature>
<evidence type="ECO:0000259" key="3">
    <source>
        <dbReference type="Pfam" id="PF07916"/>
    </source>
</evidence>
<feature type="compositionally biased region" description="Polar residues" evidence="1">
    <location>
        <begin position="680"/>
        <end position="690"/>
    </location>
</feature>
<feature type="transmembrane region" description="Helical" evidence="2">
    <location>
        <begin position="32"/>
        <end position="53"/>
    </location>
</feature>
<dbReference type="EMBL" id="UATL01000008">
    <property type="protein sequence ID" value="SPY46073.1"/>
    <property type="molecule type" value="Genomic_DNA"/>
</dbReference>
<name>A0A2X1XU01_PHODM</name>
<evidence type="ECO:0000256" key="2">
    <source>
        <dbReference type="SAM" id="Phobius"/>
    </source>
</evidence>
<protein>
    <submittedName>
        <fullName evidence="4">Conjugal transfer mating pair stabilization protein TraG</fullName>
    </submittedName>
</protein>
<dbReference type="AlphaFoldDB" id="A0A2X1XU01"/>
<keyword evidence="2" id="KW-1133">Transmembrane helix</keyword>
<feature type="transmembrane region" description="Helical" evidence="2">
    <location>
        <begin position="60"/>
        <end position="79"/>
    </location>
</feature>
<evidence type="ECO:0000256" key="1">
    <source>
        <dbReference type="SAM" id="MobiDB-lite"/>
    </source>
</evidence>
<evidence type="ECO:0000313" key="5">
    <source>
        <dbReference type="Proteomes" id="UP000251647"/>
    </source>
</evidence>
<feature type="region of interest" description="Disordered" evidence="1">
    <location>
        <begin position="815"/>
        <end position="867"/>
    </location>
</feature>
<dbReference type="OrthoDB" id="5555296at2"/>
<sequence length="903" mass="98973">MANVYDVYVFSGGATAEKVFNAIATFLRGDSYGHLLAIVGMCALLMTMFRFFTSRDHTHLLSYIAVNLTVSSMLLIPTATVRIDDSSMSGRTYFVDNVPIGVAAPIHYATTFMYGLARATDVIFTLPNEAAYTKSGMLFGSKLVGLSQRIGIQDGELKQLWGQYTQNCIRKDITINKKYTWTQFAQAGDIFEFLKNNRPSPVRRIAMNGAFPTCQEALPLLENKFRDEANKSFRLMSTETVINGWATNEALLQNAVVSSYRTFHNINKSASDLLKQNIAVNGVKSGLLDGAASTGATAAAFNYAATHSQMQTQSFMTSMGINAAEWLPIVNSVLILLLACSSIPVFLAAFIPGMTVRVLKGYLGGFFYLALWPFFFTVINLIMTYSLQYAGAESTNLLHGMSLAGSSPLQAMHYKYAAIAGWLMMMVPIISKYALTGGLAMAGSLGQQFLGAMGSNAARSSQAAASGDMTYGVVQTDTWYSNSMSGNKVDTAYSNQSYGAQVQRADGSSVNYLPGGNAVYSSRGAISTTGFDINSSEVQSRALQNSYIEAQRATTQARTAYNQSAGSVADQLMSLSSSASRNTSYGEGTQYSSNSSTQNSLNKLDGVVAEEAKAKGVSKEEAYKHMVDNYFDYNANFGASLGMGVGEFGNIKGGANFTGGQKFTDSESTTDSQRQDRTSRTSNSRQNQFNDLMSSIEQFGTSGRTEDLHGFNQQSISTLSEAIKDSKDLVKTVDSSIAKEQAYSAALQDSQTGSLSINTNLMPEFQAYVARRRPENVEAIMNGNTPAINEERDLFFQAFMSERFSNYNPELKQAWDESSMNRPAQSVQGRDIQGNYERNSGSIESQYQTEQGHRQKQFDEESEQSQQALYNNDAYLHIKQEQENAHQLTEQELKEVKKYRGMK</sequence>
<dbReference type="Proteomes" id="UP000251647">
    <property type="component" value="Unassembled WGS sequence"/>
</dbReference>
<accession>A0A2X1XU01</accession>
<proteinExistence type="predicted"/>
<feature type="transmembrane region" description="Helical" evidence="2">
    <location>
        <begin position="416"/>
        <end position="435"/>
    </location>
</feature>
<dbReference type="Pfam" id="PF07916">
    <property type="entry name" value="TraG_N"/>
    <property type="match status" value="1"/>
</dbReference>
<feature type="compositionally biased region" description="Low complexity" evidence="1">
    <location>
        <begin position="589"/>
        <end position="600"/>
    </location>
</feature>
<feature type="region of interest" description="Disordered" evidence="1">
    <location>
        <begin position="579"/>
        <end position="600"/>
    </location>
</feature>
<gene>
    <name evidence="4" type="ORF">NCTC11647_04419</name>
</gene>
<dbReference type="InterPro" id="IPR012931">
    <property type="entry name" value="TraG_N_Proteobacteria"/>
</dbReference>
<feature type="transmembrane region" description="Helical" evidence="2">
    <location>
        <begin position="362"/>
        <end position="383"/>
    </location>
</feature>
<keyword evidence="2" id="KW-0472">Membrane</keyword>
<reference evidence="4 5" key="1">
    <citation type="submission" date="2018-06" db="EMBL/GenBank/DDBJ databases">
        <authorList>
            <consortium name="Pathogen Informatics"/>
            <person name="Doyle S."/>
        </authorList>
    </citation>
    <scope>NUCLEOTIDE SEQUENCE [LARGE SCALE GENOMIC DNA]</scope>
    <source>
        <strain evidence="4 5">NCTC11647</strain>
    </source>
</reference>
<dbReference type="NCBIfam" id="NF010295">
    <property type="entry name" value="PRK13735.1"/>
    <property type="match status" value="1"/>
</dbReference>
<feature type="transmembrane region" description="Helical" evidence="2">
    <location>
        <begin position="326"/>
        <end position="350"/>
    </location>
</feature>
<feature type="region of interest" description="Disordered" evidence="1">
    <location>
        <begin position="659"/>
        <end position="690"/>
    </location>
</feature>
<feature type="domain" description="TraG N-terminal Proteobacteria" evidence="3">
    <location>
        <begin position="7"/>
        <end position="455"/>
    </location>
</feature>